<dbReference type="InterPro" id="IPR010730">
    <property type="entry name" value="HET"/>
</dbReference>
<dbReference type="Pfam" id="PF06985">
    <property type="entry name" value="HET"/>
    <property type="match status" value="1"/>
</dbReference>
<dbReference type="Proteomes" id="UP000544095">
    <property type="component" value="Unassembled WGS sequence"/>
</dbReference>
<proteinExistence type="predicted"/>
<gene>
    <name evidence="2" type="ORF">FPANT_1377</name>
</gene>
<dbReference type="PANTHER" id="PTHR33112">
    <property type="entry name" value="DOMAIN PROTEIN, PUTATIVE-RELATED"/>
    <property type="match status" value="1"/>
</dbReference>
<dbReference type="PANTHER" id="PTHR33112:SF16">
    <property type="entry name" value="HETEROKARYON INCOMPATIBILITY DOMAIN-CONTAINING PROTEIN"/>
    <property type="match status" value="1"/>
</dbReference>
<feature type="domain" description="Heterokaryon incompatibility" evidence="1">
    <location>
        <begin position="228"/>
        <end position="375"/>
    </location>
</feature>
<accession>A0A8H5PY48</accession>
<name>A0A8H5PY48_9HYPO</name>
<keyword evidence="3" id="KW-1185">Reference proteome</keyword>
<protein>
    <submittedName>
        <fullName evidence="2">Het-domain-containing protein</fullName>
    </submittedName>
</protein>
<sequence length="692" mass="78512">MDDLLLRGHSCLHCQKLNLCEAPEEIFIDTNLDLAKYSRASPSHMRFAGVHLSDLQEGARNGCSLGIYLSSQFEKGYPEDLSPHDLKLYTDDWRFHGLIPLEKTLSSDRKYEFPMETQYVHAPAHKGKHGEFLSYKITTDEEVEWTGKQNLLTRKPVVHDPLSDTTAAAIREWKDRCDISQSETHTICSRPSPKFLPTRLLEIIRADEDQKPVVRLVDGKSLSEDTEYTALSYCWGGDLKNCLKESNKASYQTEIPWDDIPKTIQDAIRTSHRLGIGFIWVDSLCIIQDSKGADKEIEIGQMTQVYTHAALTIAARRAPDAHTGFLHPRSAPSGTILVDFRGDDGVTRRCTLTFEEAAKDEDETFLDTRGWTLQEYLLSRRLLIIGSWTTAWSCRKERKGNSDGWRLDRQQGDPFQYDSTWSSSRNTVLEGTQRLDAIAFLGTHPNCDYPRPADHLIKWEWNGLVQLYTGRNLTNKTDRILAISGLAQIFSIMRGGEYAAGLWVKDMPETLLWENRSKVLYPRPNYQGPSWSWTAINSTVTWGAGLGKDVLSVDSIDCELDQPRAPFGSVKRGTLRVTGPALDLEWKCERSTSDWKNPGGHDLRYLTADGEYINAHIEFRPDAEEPDSDWATVTLLAVKVHDCTTGIILRKQNGNEFSRLGFFDARLPGDQCHIYCQLPLVKDWDSRSFTIV</sequence>
<evidence type="ECO:0000259" key="1">
    <source>
        <dbReference type="Pfam" id="PF06985"/>
    </source>
</evidence>
<comment type="caution">
    <text evidence="2">The sequence shown here is derived from an EMBL/GenBank/DDBJ whole genome shotgun (WGS) entry which is preliminary data.</text>
</comment>
<evidence type="ECO:0000313" key="2">
    <source>
        <dbReference type="EMBL" id="KAF5604784.1"/>
    </source>
</evidence>
<dbReference type="EMBL" id="JAAOAR010000058">
    <property type="protein sequence ID" value="KAF5604784.1"/>
    <property type="molecule type" value="Genomic_DNA"/>
</dbReference>
<dbReference type="AlphaFoldDB" id="A0A8H5PY48"/>
<organism evidence="2 3">
    <name type="scientific">Fusarium pseudoanthophilum</name>
    <dbReference type="NCBI Taxonomy" id="48495"/>
    <lineage>
        <taxon>Eukaryota</taxon>
        <taxon>Fungi</taxon>
        <taxon>Dikarya</taxon>
        <taxon>Ascomycota</taxon>
        <taxon>Pezizomycotina</taxon>
        <taxon>Sordariomycetes</taxon>
        <taxon>Hypocreomycetidae</taxon>
        <taxon>Hypocreales</taxon>
        <taxon>Nectriaceae</taxon>
        <taxon>Fusarium</taxon>
        <taxon>Fusarium fujikuroi species complex</taxon>
    </lineage>
</organism>
<evidence type="ECO:0000313" key="3">
    <source>
        <dbReference type="Proteomes" id="UP000544095"/>
    </source>
</evidence>
<reference evidence="2 3" key="1">
    <citation type="submission" date="2020-05" db="EMBL/GenBank/DDBJ databases">
        <title>Identification and distribution of gene clusters putatively required for synthesis of sphingolipid metabolism inhibitors in phylogenetically diverse species of the filamentous fungus Fusarium.</title>
        <authorList>
            <person name="Kim H.-S."/>
            <person name="Busman M."/>
            <person name="Brown D.W."/>
            <person name="Divon H."/>
            <person name="Uhlig S."/>
            <person name="Proctor R.H."/>
        </authorList>
    </citation>
    <scope>NUCLEOTIDE SEQUENCE [LARGE SCALE GENOMIC DNA]</scope>
    <source>
        <strain evidence="2 3">NRRL 25211</strain>
    </source>
</reference>